<dbReference type="SUPFAM" id="SSF52540">
    <property type="entry name" value="P-loop containing nucleoside triphosphate hydrolases"/>
    <property type="match status" value="1"/>
</dbReference>
<keyword evidence="3" id="KW-1185">Reference proteome</keyword>
<proteinExistence type="predicted"/>
<dbReference type="InterPro" id="IPR001806">
    <property type="entry name" value="Small_GTPase"/>
</dbReference>
<accession>A2FDC5</accession>
<dbReference type="InterPro" id="IPR027417">
    <property type="entry name" value="P-loop_NTPase"/>
</dbReference>
<dbReference type="VEuPathDB" id="TrichDB:TVAG_086150"/>
<reference evidence="2" key="1">
    <citation type="submission" date="2006-10" db="EMBL/GenBank/DDBJ databases">
        <authorList>
            <person name="Amadeo P."/>
            <person name="Zhao Q."/>
            <person name="Wortman J."/>
            <person name="Fraser-Liggett C."/>
            <person name="Carlton J."/>
        </authorList>
    </citation>
    <scope>NUCLEOTIDE SEQUENCE</scope>
    <source>
        <strain evidence="2">G3</strain>
    </source>
</reference>
<dbReference type="Proteomes" id="UP000001542">
    <property type="component" value="Unassembled WGS sequence"/>
</dbReference>
<name>A2FDC5_TRIV3</name>
<dbReference type="RefSeq" id="XP_001286538.1">
    <property type="nucleotide sequence ID" value="XM_001286537.1"/>
</dbReference>
<dbReference type="VEuPathDB" id="TrichDB:TVAGG3_0524190"/>
<evidence type="ECO:0000313" key="2">
    <source>
        <dbReference type="EMBL" id="EAX97076.1"/>
    </source>
</evidence>
<evidence type="ECO:0000313" key="1">
    <source>
        <dbReference type="EMBL" id="EAX73608.1"/>
    </source>
</evidence>
<sequence length="57" mass="5934">MNDEELSPRIIAVGDSGVGKTSLIHRIKSGSFLDQTVPTIGAGVNPIDVEVDGKVIS</sequence>
<dbReference type="GO" id="GO:0003924">
    <property type="term" value="F:GTPase activity"/>
    <property type="evidence" value="ECO:0007669"/>
    <property type="project" value="InterPro"/>
</dbReference>
<dbReference type="OrthoDB" id="9989112at2759"/>
<dbReference type="Pfam" id="PF00071">
    <property type="entry name" value="Ras"/>
    <property type="match status" value="1"/>
</dbReference>
<organism evidence="2 3">
    <name type="scientific">Trichomonas vaginalis (strain ATCC PRA-98 / G3)</name>
    <dbReference type="NCBI Taxonomy" id="412133"/>
    <lineage>
        <taxon>Eukaryota</taxon>
        <taxon>Metamonada</taxon>
        <taxon>Parabasalia</taxon>
        <taxon>Trichomonadida</taxon>
        <taxon>Trichomonadidae</taxon>
        <taxon>Trichomonas</taxon>
    </lineage>
</organism>
<dbReference type="GO" id="GO:0005525">
    <property type="term" value="F:GTP binding"/>
    <property type="evidence" value="ECO:0007669"/>
    <property type="project" value="InterPro"/>
</dbReference>
<dbReference type="AlphaFoldDB" id="A2FDC5"/>
<dbReference type="Gene3D" id="3.40.50.300">
    <property type="entry name" value="P-loop containing nucleotide triphosphate hydrolases"/>
    <property type="match status" value="1"/>
</dbReference>
<reference evidence="2" key="2">
    <citation type="journal article" date="2007" name="Science">
        <title>Draft genome sequence of the sexually transmitted pathogen Trichomonas vaginalis.</title>
        <authorList>
            <person name="Carlton J.M."/>
            <person name="Hirt R.P."/>
            <person name="Silva J.C."/>
            <person name="Delcher A.L."/>
            <person name="Schatz M."/>
            <person name="Zhao Q."/>
            <person name="Wortman J.R."/>
            <person name="Bidwell S.L."/>
            <person name="Alsmark U.C.M."/>
            <person name="Besteiro S."/>
            <person name="Sicheritz-Ponten T."/>
            <person name="Noel C.J."/>
            <person name="Dacks J.B."/>
            <person name="Foster P.G."/>
            <person name="Simillion C."/>
            <person name="Van de Peer Y."/>
            <person name="Miranda-Saavedra D."/>
            <person name="Barton G.J."/>
            <person name="Westrop G.D."/>
            <person name="Mueller S."/>
            <person name="Dessi D."/>
            <person name="Fiori P.L."/>
            <person name="Ren Q."/>
            <person name="Paulsen I."/>
            <person name="Zhang H."/>
            <person name="Bastida-Corcuera F.D."/>
            <person name="Simoes-Barbosa A."/>
            <person name="Brown M.T."/>
            <person name="Hayes R.D."/>
            <person name="Mukherjee M."/>
            <person name="Okumura C.Y."/>
            <person name="Schneider R."/>
            <person name="Smith A.J."/>
            <person name="Vanacova S."/>
            <person name="Villalvazo M."/>
            <person name="Haas B.J."/>
            <person name="Pertea M."/>
            <person name="Feldblyum T.V."/>
            <person name="Utterback T.R."/>
            <person name="Shu C.L."/>
            <person name="Osoegawa K."/>
            <person name="de Jong P.J."/>
            <person name="Hrdy I."/>
            <person name="Horvathova L."/>
            <person name="Zubacova Z."/>
            <person name="Dolezal P."/>
            <person name="Malik S.B."/>
            <person name="Logsdon J.M. Jr."/>
            <person name="Henze K."/>
            <person name="Gupta A."/>
            <person name="Wang C.C."/>
            <person name="Dunne R.L."/>
            <person name="Upcroft J.A."/>
            <person name="Upcroft P."/>
            <person name="White O."/>
            <person name="Salzberg S.L."/>
            <person name="Tang P."/>
            <person name="Chiu C.-H."/>
            <person name="Lee Y.-S."/>
            <person name="Embley T.M."/>
            <person name="Coombs G.H."/>
            <person name="Mottram J.C."/>
            <person name="Tachezy J."/>
            <person name="Fraser-Liggett C.M."/>
            <person name="Johnson P.J."/>
        </authorList>
    </citation>
    <scope>NUCLEOTIDE SEQUENCE [LARGE SCALE GENOMIC DNA]</scope>
    <source>
        <strain evidence="2">G3</strain>
    </source>
</reference>
<dbReference type="PRINTS" id="PR00449">
    <property type="entry name" value="RASTRNSFRMNG"/>
</dbReference>
<dbReference type="EMBL" id="DS113730">
    <property type="protein sequence ID" value="EAX97076.1"/>
    <property type="molecule type" value="Genomic_DNA"/>
</dbReference>
<evidence type="ECO:0000313" key="3">
    <source>
        <dbReference type="Proteomes" id="UP000001542"/>
    </source>
</evidence>
<dbReference type="VEuPathDB" id="TrichDB:TVAGG3_0525070"/>
<protein>
    <submittedName>
        <fullName evidence="2">Rab7-like protein, putative</fullName>
    </submittedName>
</protein>
<dbReference type="KEGG" id="tva:4731002"/>
<gene>
    <name evidence="2" type="ORF">TVAG_086150</name>
    <name evidence="1" type="ORF">TVAG_560610</name>
</gene>
<dbReference type="EMBL" id="DS129796">
    <property type="protein sequence ID" value="EAX73608.1"/>
    <property type="molecule type" value="Genomic_DNA"/>
</dbReference>